<organism evidence="3 4">
    <name type="scientific">Comamonas denitrificans</name>
    <dbReference type="NCBI Taxonomy" id="117506"/>
    <lineage>
        <taxon>Bacteria</taxon>
        <taxon>Pseudomonadati</taxon>
        <taxon>Pseudomonadota</taxon>
        <taxon>Betaproteobacteria</taxon>
        <taxon>Burkholderiales</taxon>
        <taxon>Comamonadaceae</taxon>
        <taxon>Comamonas</taxon>
    </lineage>
</organism>
<proteinExistence type="predicted"/>
<gene>
    <name evidence="3" type="ORF">J1777_13475</name>
</gene>
<dbReference type="Pfam" id="PF01609">
    <property type="entry name" value="DDE_Tnp_1"/>
    <property type="match status" value="1"/>
</dbReference>
<dbReference type="GO" id="GO:0003677">
    <property type="term" value="F:DNA binding"/>
    <property type="evidence" value="ECO:0007669"/>
    <property type="project" value="InterPro"/>
</dbReference>
<dbReference type="SUPFAM" id="SSF53098">
    <property type="entry name" value="Ribonuclease H-like"/>
    <property type="match status" value="1"/>
</dbReference>
<dbReference type="GO" id="GO:0004803">
    <property type="term" value="F:transposase activity"/>
    <property type="evidence" value="ECO:0007669"/>
    <property type="project" value="InterPro"/>
</dbReference>
<dbReference type="EMBL" id="JAFNME010000047">
    <property type="protein sequence ID" value="MBO1250817.1"/>
    <property type="molecule type" value="Genomic_DNA"/>
</dbReference>
<dbReference type="InterPro" id="IPR047658">
    <property type="entry name" value="IS4-like_transpos"/>
</dbReference>
<dbReference type="GO" id="GO:0006313">
    <property type="term" value="P:DNA transposition"/>
    <property type="evidence" value="ECO:0007669"/>
    <property type="project" value="InterPro"/>
</dbReference>
<dbReference type="AlphaFoldDB" id="A0A939KCN3"/>
<sequence length="291" mass="33110">MQLIRASLALHGRSLSLLEQVYGAKQAATPRTHTRFLRQLKAIVGERACPIIVTDAGFRAPWFAAVEKLGWHWLGRIRGRDLLRPADHPQARWASCRSVWAQATTRPSDLGAYECVRSRPHVCRLVLLKHEPKGRHKHTVRGTRARSKHSRKNARSQTEPWLLAASCSLRQLSAAAIAARYAQRMQIEPSFRDTKNARWGLGLERSGTRTPERLAVLVLIATLAQWVLYLVGQWAYDGQQQRHWQLTNRRSRPQLSVHQLGWLIVTVLDPPTEPLLQIISRWSNPNAALEV</sequence>
<feature type="domain" description="Transposase IS4-like" evidence="2">
    <location>
        <begin position="5"/>
        <end position="224"/>
    </location>
</feature>
<evidence type="ECO:0000259" key="2">
    <source>
        <dbReference type="Pfam" id="PF01609"/>
    </source>
</evidence>
<evidence type="ECO:0000313" key="3">
    <source>
        <dbReference type="EMBL" id="MBO1250817.1"/>
    </source>
</evidence>
<dbReference type="InterPro" id="IPR012337">
    <property type="entry name" value="RNaseH-like_sf"/>
</dbReference>
<reference evidence="3" key="1">
    <citation type="submission" date="2021-03" db="EMBL/GenBank/DDBJ databases">
        <title>Comamonas denitrificans.</title>
        <authorList>
            <person name="Finster K."/>
        </authorList>
    </citation>
    <scope>NUCLEOTIDE SEQUENCE</scope>
    <source>
        <strain evidence="3">MM2021_4</strain>
    </source>
</reference>
<dbReference type="PANTHER" id="PTHR35404">
    <property type="entry name" value="TRANSPOSASE OF TN10"/>
    <property type="match status" value="1"/>
</dbReference>
<evidence type="ECO:0000313" key="4">
    <source>
        <dbReference type="Proteomes" id="UP000664731"/>
    </source>
</evidence>
<keyword evidence="4" id="KW-1185">Reference proteome</keyword>
<protein>
    <submittedName>
        <fullName evidence="3">IS4 family transposase</fullName>
    </submittedName>
</protein>
<accession>A0A939KCN3</accession>
<dbReference type="Proteomes" id="UP000664731">
    <property type="component" value="Unassembled WGS sequence"/>
</dbReference>
<dbReference type="InterPro" id="IPR002559">
    <property type="entry name" value="Transposase_11"/>
</dbReference>
<dbReference type="NCBIfam" id="NF033591">
    <property type="entry name" value="transpos_IS4_2"/>
    <property type="match status" value="1"/>
</dbReference>
<evidence type="ECO:0000256" key="1">
    <source>
        <dbReference type="SAM" id="MobiDB-lite"/>
    </source>
</evidence>
<name>A0A939KCN3_9BURK</name>
<feature type="region of interest" description="Disordered" evidence="1">
    <location>
        <begin position="136"/>
        <end position="156"/>
    </location>
</feature>
<feature type="compositionally biased region" description="Basic residues" evidence="1">
    <location>
        <begin position="136"/>
        <end position="154"/>
    </location>
</feature>
<dbReference type="PANTHER" id="PTHR35404:SF8">
    <property type="entry name" value="TRANSPOSASE OF TN10"/>
    <property type="match status" value="1"/>
</dbReference>
<comment type="caution">
    <text evidence="3">The sequence shown here is derived from an EMBL/GenBank/DDBJ whole genome shotgun (WGS) entry which is preliminary data.</text>
</comment>